<dbReference type="InterPro" id="IPR007061">
    <property type="entry name" value="MST-like"/>
</dbReference>
<dbReference type="InterPro" id="IPR034660">
    <property type="entry name" value="DinB/YfiT-like"/>
</dbReference>
<keyword evidence="2" id="KW-1185">Reference proteome</keyword>
<proteinExistence type="predicted"/>
<dbReference type="Gene3D" id="1.20.120.450">
    <property type="entry name" value="dinb family like domain"/>
    <property type="match status" value="1"/>
</dbReference>
<dbReference type="Pfam" id="PF04978">
    <property type="entry name" value="MST"/>
    <property type="match status" value="1"/>
</dbReference>
<dbReference type="RefSeq" id="WP_168629049.1">
    <property type="nucleotide sequence ID" value="NZ_BONL01000002.1"/>
</dbReference>
<name>A0A7X6QYA1_9CELL</name>
<evidence type="ECO:0000313" key="1">
    <source>
        <dbReference type="EMBL" id="NKY21925.1"/>
    </source>
</evidence>
<dbReference type="SUPFAM" id="SSF109854">
    <property type="entry name" value="DinB/YfiT-like putative metalloenzymes"/>
    <property type="match status" value="1"/>
</dbReference>
<sequence>MTERPDTHIHGEERALLDVFLDYQRATVVLKAEGLSDQDAARRLLPSATTVTGMLRHLADVERSWVTEAFAGLPYDRQYGSDQDPDGEWRVTAQDSLAEAIADYRAACAESRAVLAGHDLDEQCAAGPPAQLRWVLLHLIEETSRHAGQLDVIRELLDGVTGE</sequence>
<dbReference type="Proteomes" id="UP000581206">
    <property type="component" value="Unassembled WGS sequence"/>
</dbReference>
<accession>A0A7X6QYA1</accession>
<dbReference type="EMBL" id="JAAXOX010000002">
    <property type="protein sequence ID" value="NKY21925.1"/>
    <property type="molecule type" value="Genomic_DNA"/>
</dbReference>
<organism evidence="1 2">
    <name type="scientific">Cellulomonas denverensis</name>
    <dbReference type="NCBI Taxonomy" id="264297"/>
    <lineage>
        <taxon>Bacteria</taxon>
        <taxon>Bacillati</taxon>
        <taxon>Actinomycetota</taxon>
        <taxon>Actinomycetes</taxon>
        <taxon>Micrococcales</taxon>
        <taxon>Cellulomonadaceae</taxon>
        <taxon>Cellulomonas</taxon>
    </lineage>
</organism>
<gene>
    <name evidence="1" type="ORF">HGA03_04525</name>
</gene>
<comment type="caution">
    <text evidence="1">The sequence shown here is derived from an EMBL/GenBank/DDBJ whole genome shotgun (WGS) entry which is preliminary data.</text>
</comment>
<reference evidence="1 2" key="1">
    <citation type="submission" date="2020-04" db="EMBL/GenBank/DDBJ databases">
        <title>MicrobeNet Type strains.</title>
        <authorList>
            <person name="Nicholson A.C."/>
        </authorList>
    </citation>
    <scope>NUCLEOTIDE SEQUENCE [LARGE SCALE GENOMIC DNA]</scope>
    <source>
        <strain evidence="1 2">ATCC BAA-788</strain>
    </source>
</reference>
<protein>
    <submittedName>
        <fullName evidence="1">DinB family protein</fullName>
    </submittedName>
</protein>
<dbReference type="AlphaFoldDB" id="A0A7X6QYA1"/>
<evidence type="ECO:0000313" key="2">
    <source>
        <dbReference type="Proteomes" id="UP000581206"/>
    </source>
</evidence>